<keyword evidence="4" id="KW-1185">Reference proteome</keyword>
<dbReference type="Proteomes" id="UP000807159">
    <property type="component" value="Chromosome 14"/>
</dbReference>
<dbReference type="InterPro" id="IPR001373">
    <property type="entry name" value="Cullin_N"/>
</dbReference>
<reference evidence="3" key="1">
    <citation type="journal article" date="2021" name="J. Hered.">
        <title>Genome Assembly of Salicaceae Populus deltoides (Eastern Cottonwood) I-69 Based on Nanopore Sequencing and Hi-C Technologies.</title>
        <authorList>
            <person name="Bai S."/>
            <person name="Wu H."/>
            <person name="Zhang J."/>
            <person name="Pan Z."/>
            <person name="Zhao W."/>
            <person name="Li Z."/>
            <person name="Tong C."/>
        </authorList>
    </citation>
    <scope>NUCLEOTIDE SEQUENCE</scope>
    <source>
        <tissue evidence="3">Leaf</tissue>
    </source>
</reference>
<dbReference type="Pfam" id="PF00888">
    <property type="entry name" value="Cullin"/>
    <property type="match status" value="1"/>
</dbReference>
<name>A0A8T2XBG1_POPDE</name>
<proteinExistence type="inferred from homology"/>
<evidence type="ECO:0000313" key="3">
    <source>
        <dbReference type="EMBL" id="KAH8489984.1"/>
    </source>
</evidence>
<gene>
    <name evidence="3" type="ORF">H0E87_025270</name>
</gene>
<feature type="domain" description="Cullin N-terminal" evidence="2">
    <location>
        <begin position="6"/>
        <end position="135"/>
    </location>
</feature>
<evidence type="ECO:0000313" key="4">
    <source>
        <dbReference type="Proteomes" id="UP000807159"/>
    </source>
</evidence>
<sequence>VLPSLREKHDEFMLREQVKRWANHKVMVKWLSRFFHYLDRYFIARRSLPPLNEVGLTCFRDLVYQELNGKVRDAVISLIDQEREGEQIDRALLKNVLDIFVEIGMGQMDYYENDFEAAMLKDIAAYYSRKGRYPMRTLYQALAVASMCIQEQAAALPLIGDVVTALSYLANQAYEPNGHGHRGSGDRD</sequence>
<comment type="caution">
    <text evidence="3">The sequence shown here is derived from an EMBL/GenBank/DDBJ whole genome shotgun (WGS) entry which is preliminary data.</text>
</comment>
<dbReference type="AlphaFoldDB" id="A0A8T2XBG1"/>
<protein>
    <recommendedName>
        <fullName evidence="2">Cullin N-terminal domain-containing protein</fullName>
    </recommendedName>
</protein>
<dbReference type="GO" id="GO:0006511">
    <property type="term" value="P:ubiquitin-dependent protein catabolic process"/>
    <property type="evidence" value="ECO:0007669"/>
    <property type="project" value="InterPro"/>
</dbReference>
<evidence type="ECO:0000259" key="2">
    <source>
        <dbReference type="Pfam" id="PF00888"/>
    </source>
</evidence>
<evidence type="ECO:0000256" key="1">
    <source>
        <dbReference type="ARBA" id="ARBA00006019"/>
    </source>
</evidence>
<feature type="non-terminal residue" evidence="3">
    <location>
        <position position="1"/>
    </location>
</feature>
<dbReference type="PANTHER" id="PTHR11932">
    <property type="entry name" value="CULLIN"/>
    <property type="match status" value="1"/>
</dbReference>
<dbReference type="GO" id="GO:0031625">
    <property type="term" value="F:ubiquitin protein ligase binding"/>
    <property type="evidence" value="ECO:0007669"/>
    <property type="project" value="InterPro"/>
</dbReference>
<dbReference type="SUPFAM" id="SSF74788">
    <property type="entry name" value="Cullin repeat-like"/>
    <property type="match status" value="1"/>
</dbReference>
<accession>A0A8T2XBG1</accession>
<organism evidence="3 4">
    <name type="scientific">Populus deltoides</name>
    <name type="common">Eastern poplar</name>
    <name type="synonym">Eastern cottonwood</name>
    <dbReference type="NCBI Taxonomy" id="3696"/>
    <lineage>
        <taxon>Eukaryota</taxon>
        <taxon>Viridiplantae</taxon>
        <taxon>Streptophyta</taxon>
        <taxon>Embryophyta</taxon>
        <taxon>Tracheophyta</taxon>
        <taxon>Spermatophyta</taxon>
        <taxon>Magnoliopsida</taxon>
        <taxon>eudicotyledons</taxon>
        <taxon>Gunneridae</taxon>
        <taxon>Pentapetalae</taxon>
        <taxon>rosids</taxon>
        <taxon>fabids</taxon>
        <taxon>Malpighiales</taxon>
        <taxon>Salicaceae</taxon>
        <taxon>Saliceae</taxon>
        <taxon>Populus</taxon>
    </lineage>
</organism>
<dbReference type="InterPro" id="IPR045093">
    <property type="entry name" value="Cullin"/>
</dbReference>
<dbReference type="InterPro" id="IPR016159">
    <property type="entry name" value="Cullin_repeat-like_dom_sf"/>
</dbReference>
<dbReference type="Gene3D" id="1.20.1310.10">
    <property type="entry name" value="Cullin Repeats"/>
    <property type="match status" value="2"/>
</dbReference>
<dbReference type="EMBL" id="JACEGQ020000014">
    <property type="protein sequence ID" value="KAH8489984.1"/>
    <property type="molecule type" value="Genomic_DNA"/>
</dbReference>
<comment type="similarity">
    <text evidence="1">Belongs to the cullin family.</text>
</comment>